<dbReference type="Proteomes" id="UP000706333">
    <property type="component" value="Unassembled WGS sequence"/>
</dbReference>
<feature type="region of interest" description="Disordered" evidence="1">
    <location>
        <begin position="27"/>
        <end position="60"/>
    </location>
</feature>
<name>A0A934THL5_9RHOB</name>
<evidence type="ECO:0000256" key="1">
    <source>
        <dbReference type="SAM" id="MobiDB-lite"/>
    </source>
</evidence>
<gene>
    <name evidence="2" type="ORF">CCR87_01780</name>
</gene>
<accession>A0A934THL5</accession>
<dbReference type="EMBL" id="NHSD01000097">
    <property type="protein sequence ID" value="MBK5926095.1"/>
    <property type="molecule type" value="Genomic_DNA"/>
</dbReference>
<sequence length="105" mass="11276">MTSPLPRPDLGVAPDGDDMIASIRRLVSDRPAPAPEAIRPAPLRLTPDQRVSDPDPNPTEDAALRALVAEAVRAELQGAAGTRFTRQLRRLIRAEIAAALAARPR</sequence>
<evidence type="ECO:0000313" key="2">
    <source>
        <dbReference type="EMBL" id="MBK5926095.1"/>
    </source>
</evidence>
<protein>
    <submittedName>
        <fullName evidence="2">Uncharacterized protein</fullName>
    </submittedName>
</protein>
<dbReference type="AlphaFoldDB" id="A0A934THL5"/>
<reference evidence="2" key="1">
    <citation type="submission" date="2017-05" db="EMBL/GenBank/DDBJ databases">
        <authorList>
            <person name="Imhoff J.F."/>
            <person name="Rahn T."/>
            <person name="Kuenzel S."/>
            <person name="Neulinger S.C."/>
        </authorList>
    </citation>
    <scope>NUCLEOTIDE SEQUENCE</scope>
    <source>
        <strain evidence="2">LMG 28126</strain>
    </source>
</reference>
<dbReference type="RefSeq" id="WP_201155619.1">
    <property type="nucleotide sequence ID" value="NZ_NHSD01000097.1"/>
</dbReference>
<keyword evidence="3" id="KW-1185">Reference proteome</keyword>
<feature type="compositionally biased region" description="Low complexity" evidence="1">
    <location>
        <begin position="35"/>
        <end position="44"/>
    </location>
</feature>
<evidence type="ECO:0000313" key="3">
    <source>
        <dbReference type="Proteomes" id="UP000706333"/>
    </source>
</evidence>
<comment type="caution">
    <text evidence="2">The sequence shown here is derived from an EMBL/GenBank/DDBJ whole genome shotgun (WGS) entry which is preliminary data.</text>
</comment>
<organism evidence="2 3">
    <name type="scientific">Rhodobaculum claviforme</name>
    <dbReference type="NCBI Taxonomy" id="1549854"/>
    <lineage>
        <taxon>Bacteria</taxon>
        <taxon>Pseudomonadati</taxon>
        <taxon>Pseudomonadota</taxon>
        <taxon>Alphaproteobacteria</taxon>
        <taxon>Rhodobacterales</taxon>
        <taxon>Paracoccaceae</taxon>
        <taxon>Rhodobaculum</taxon>
    </lineage>
</organism>
<proteinExistence type="predicted"/>
<reference evidence="2" key="2">
    <citation type="journal article" date="2020" name="Microorganisms">
        <title>Osmotic Adaptation and Compatible Solute Biosynthesis of Phototrophic Bacteria as Revealed from Genome Analyses.</title>
        <authorList>
            <person name="Imhoff J.F."/>
            <person name="Rahn T."/>
            <person name="Kunzel S."/>
            <person name="Keller A."/>
            <person name="Neulinger S.C."/>
        </authorList>
    </citation>
    <scope>NUCLEOTIDE SEQUENCE</scope>
    <source>
        <strain evidence="2">LMG 28126</strain>
    </source>
</reference>